<comment type="subcellular location">
    <subcellularLocation>
        <location evidence="2">Mitochondrion inner membrane</location>
        <topology evidence="2">Multi-pass membrane protein</topology>
    </subcellularLocation>
</comment>
<dbReference type="Gene3D" id="1.20.58.760">
    <property type="entry name" value="Peptidase M41"/>
    <property type="match status" value="1"/>
</dbReference>
<evidence type="ECO:0000256" key="10">
    <source>
        <dbReference type="ARBA" id="ARBA00022801"/>
    </source>
</evidence>
<evidence type="ECO:0000256" key="5">
    <source>
        <dbReference type="ARBA" id="ARBA00022670"/>
    </source>
</evidence>
<name>A0A3Q3X6X0_MOLML</name>
<dbReference type="GO" id="GO:0016887">
    <property type="term" value="F:ATP hydrolysis activity"/>
    <property type="evidence" value="ECO:0007669"/>
    <property type="project" value="InterPro"/>
</dbReference>
<evidence type="ECO:0000259" key="21">
    <source>
        <dbReference type="SMART" id="SM00382"/>
    </source>
</evidence>
<keyword evidence="6 20" id="KW-0812">Transmembrane</keyword>
<keyword evidence="23" id="KW-1185">Reference proteome</keyword>
<keyword evidence="11" id="KW-0862">Zinc</keyword>
<dbReference type="HAMAP" id="MF_01458">
    <property type="entry name" value="FtsH"/>
    <property type="match status" value="1"/>
</dbReference>
<feature type="domain" description="AAA+ ATPase" evidence="21">
    <location>
        <begin position="260"/>
        <end position="399"/>
    </location>
</feature>
<evidence type="ECO:0000256" key="20">
    <source>
        <dbReference type="SAM" id="Phobius"/>
    </source>
</evidence>
<evidence type="ECO:0000256" key="9">
    <source>
        <dbReference type="ARBA" id="ARBA00022792"/>
    </source>
</evidence>
<protein>
    <recommendedName>
        <fullName evidence="21">AAA+ ATPase domain-containing protein</fullName>
    </recommendedName>
</protein>
<evidence type="ECO:0000256" key="3">
    <source>
        <dbReference type="ARBA" id="ARBA00010044"/>
    </source>
</evidence>
<keyword evidence="15" id="KW-0482">Metalloprotease</keyword>
<dbReference type="Ensembl" id="ENSMMOT00000021505.1">
    <property type="protein sequence ID" value="ENSMMOP00000021149.1"/>
    <property type="gene ID" value="ENSMMOG00000016088.1"/>
</dbReference>
<dbReference type="SUPFAM" id="SSF140990">
    <property type="entry name" value="FtsH protease domain-like"/>
    <property type="match status" value="1"/>
</dbReference>
<dbReference type="InterPro" id="IPR000642">
    <property type="entry name" value="Peptidase_M41"/>
</dbReference>
<evidence type="ECO:0000313" key="23">
    <source>
        <dbReference type="Proteomes" id="UP000261620"/>
    </source>
</evidence>
<reference evidence="22" key="2">
    <citation type="submission" date="2025-09" db="UniProtKB">
        <authorList>
            <consortium name="Ensembl"/>
        </authorList>
    </citation>
    <scope>IDENTIFICATION</scope>
</reference>
<keyword evidence="14 20" id="KW-1133">Transmembrane helix</keyword>
<dbReference type="InterPro" id="IPR003959">
    <property type="entry name" value="ATPase_AAA_core"/>
</dbReference>
<dbReference type="PANTHER" id="PTHR43655:SF7">
    <property type="entry name" value="AFG3-LIKE PROTEIN 1"/>
    <property type="match status" value="1"/>
</dbReference>
<dbReference type="Pfam" id="PF00004">
    <property type="entry name" value="AAA"/>
    <property type="match status" value="1"/>
</dbReference>
<dbReference type="GO" id="GO:0005524">
    <property type="term" value="F:ATP binding"/>
    <property type="evidence" value="ECO:0007669"/>
    <property type="project" value="UniProtKB-KW"/>
</dbReference>
<dbReference type="PANTHER" id="PTHR43655">
    <property type="entry name" value="ATP-DEPENDENT PROTEASE"/>
    <property type="match status" value="1"/>
</dbReference>
<reference evidence="22" key="1">
    <citation type="submission" date="2025-08" db="UniProtKB">
        <authorList>
            <consortium name="Ensembl"/>
        </authorList>
    </citation>
    <scope>IDENTIFICATION</scope>
</reference>
<dbReference type="Gene3D" id="3.40.50.300">
    <property type="entry name" value="P-loop containing nucleotide triphosphate hydrolases"/>
    <property type="match status" value="1"/>
</dbReference>
<dbReference type="InterPro" id="IPR003593">
    <property type="entry name" value="AAA+_ATPase"/>
</dbReference>
<evidence type="ECO:0000256" key="6">
    <source>
        <dbReference type="ARBA" id="ARBA00022692"/>
    </source>
</evidence>
<evidence type="ECO:0000256" key="18">
    <source>
        <dbReference type="ARBA" id="ARBA00048778"/>
    </source>
</evidence>
<keyword evidence="12" id="KW-0067">ATP-binding</keyword>
<evidence type="ECO:0000256" key="11">
    <source>
        <dbReference type="ARBA" id="ARBA00022833"/>
    </source>
</evidence>
<dbReference type="AlphaFoldDB" id="A0A3Q3X6X0"/>
<evidence type="ECO:0000256" key="1">
    <source>
        <dbReference type="ARBA" id="ARBA00001947"/>
    </source>
</evidence>
<dbReference type="GO" id="GO:0034982">
    <property type="term" value="P:mitochondrial protein processing"/>
    <property type="evidence" value="ECO:0007669"/>
    <property type="project" value="TreeGrafter"/>
</dbReference>
<dbReference type="Proteomes" id="UP000261620">
    <property type="component" value="Unplaced"/>
</dbReference>
<dbReference type="InterPro" id="IPR003960">
    <property type="entry name" value="ATPase_AAA_CS"/>
</dbReference>
<feature type="region of interest" description="Disordered" evidence="19">
    <location>
        <begin position="28"/>
        <end position="48"/>
    </location>
</feature>
<dbReference type="Gene3D" id="3.40.1690.20">
    <property type="match status" value="1"/>
</dbReference>
<keyword evidence="10" id="KW-0378">Hydrolase</keyword>
<dbReference type="InterPro" id="IPR037219">
    <property type="entry name" value="Peptidase_M41-like"/>
</dbReference>
<dbReference type="InterPro" id="IPR050928">
    <property type="entry name" value="ATP-dep_Zn_Metalloprotease"/>
</dbReference>
<proteinExistence type="inferred from homology"/>
<keyword evidence="8" id="KW-0547">Nucleotide-binding</keyword>
<dbReference type="FunFam" id="3.40.50.300:FF:000001">
    <property type="entry name" value="ATP-dependent zinc metalloprotease FtsH"/>
    <property type="match status" value="1"/>
</dbReference>
<dbReference type="STRING" id="94237.ENSMMOP00000021149"/>
<comment type="cofactor">
    <cofactor evidence="1">
        <name>Zn(2+)</name>
        <dbReference type="ChEBI" id="CHEBI:29105"/>
    </cofactor>
</comment>
<dbReference type="SUPFAM" id="SSF52540">
    <property type="entry name" value="P-loop containing nucleoside triphosphate hydrolases"/>
    <property type="match status" value="1"/>
</dbReference>
<evidence type="ECO:0000256" key="19">
    <source>
        <dbReference type="SAM" id="MobiDB-lite"/>
    </source>
</evidence>
<sequence length="718" mass="80095">MLCCQFSNNGLLIFCLYLDVNTKESFVREGQDGNNDGDERQREGKKEESNWWTHFQEHFPWDEKTIFNLAIGAAGMTSAFVYFYFRETGVQVSWKDFVHHYLSRGLVDHLQVVNKQYVKVIPAHGVNSSDNYLWFNIGSVDSFERNLEMAQQDMGVDPTQRVPVFYSSENDGTLLFSVLPTLLMVGFLIFAMRQGPVVGGRGGGQGNPFSMSKSKARLVKENISVRFKDVAGCEEAKLEILELVNFLKNPQQYQNLGAKIPKGAVLSGLPGTGKTLLAKATAGEANVPFITVNGSEFQEMFAGVGPARIRDLFATARKNAPCILFIDEIDAVGRKRGGGSFGNQSEQENTLNQLLVEMDGFNSCANVVVLAGTNRPDILDPALMRPGRFDRHIYIGQPDIKGRASIFKVHLKPLKLDSSIDVEALSRKLAALTPGFTGADIACMCNEAALIAARHLSQHVSTKHFEQAVERVIGGLEKKTQVLQLPERTTVAYHEAGHAVVGWFLEHADPFLKVSIVPRGKGLGYAQYLPKEQYLFTQEQLFDRMCMMLGGRVAEQVFFCQITTGAQDDLRKVTQSAYAQVVQFGMSEAVGQVSFDQKSDVVSEKPFGEPTAQLIDQEVRSLIDAAFQRTLRLVTENRDMVERVAKRLLEKEVLTKADMVELLGTRPFQEKSSYLEFVEGLGELEEDISLPKGLKDWNKGKVDEKHPRSRQNKSAFYL</sequence>
<evidence type="ECO:0000256" key="12">
    <source>
        <dbReference type="ARBA" id="ARBA00022840"/>
    </source>
</evidence>
<dbReference type="PROSITE" id="PS00674">
    <property type="entry name" value="AAA"/>
    <property type="match status" value="1"/>
</dbReference>
<dbReference type="FunFam" id="1.20.58.760:FF:000003">
    <property type="entry name" value="AFG3-like AAA ATPase 2"/>
    <property type="match status" value="1"/>
</dbReference>
<keyword evidence="13" id="KW-0809">Transit peptide</keyword>
<feature type="transmembrane region" description="Helical" evidence="20">
    <location>
        <begin position="66"/>
        <end position="85"/>
    </location>
</feature>
<dbReference type="InterPro" id="IPR005936">
    <property type="entry name" value="FtsH"/>
</dbReference>
<comment type="catalytic activity">
    <reaction evidence="18">
        <text>ATP + H2O = ADP + phosphate + H(+)</text>
        <dbReference type="Rhea" id="RHEA:13065"/>
        <dbReference type="ChEBI" id="CHEBI:15377"/>
        <dbReference type="ChEBI" id="CHEBI:15378"/>
        <dbReference type="ChEBI" id="CHEBI:30616"/>
        <dbReference type="ChEBI" id="CHEBI:43474"/>
        <dbReference type="ChEBI" id="CHEBI:456216"/>
    </reaction>
    <physiologicalReaction direction="left-to-right" evidence="18">
        <dbReference type="Rhea" id="RHEA:13066"/>
    </physiologicalReaction>
</comment>
<dbReference type="Pfam" id="PF01434">
    <property type="entry name" value="Peptidase_M41"/>
    <property type="match status" value="1"/>
</dbReference>
<accession>A0A3Q3X6X0</accession>
<keyword evidence="7" id="KW-0479">Metal-binding</keyword>
<dbReference type="InterPro" id="IPR011546">
    <property type="entry name" value="Pept_M41_FtsH_extracell"/>
</dbReference>
<keyword evidence="5" id="KW-0645">Protease</keyword>
<evidence type="ECO:0000256" key="7">
    <source>
        <dbReference type="ARBA" id="ARBA00022723"/>
    </source>
</evidence>
<evidence type="ECO:0000256" key="17">
    <source>
        <dbReference type="ARBA" id="ARBA00023136"/>
    </source>
</evidence>
<dbReference type="GO" id="GO:0004222">
    <property type="term" value="F:metalloendopeptidase activity"/>
    <property type="evidence" value="ECO:0007669"/>
    <property type="project" value="InterPro"/>
</dbReference>
<dbReference type="OMA" id="EVNYLWF"/>
<evidence type="ECO:0000256" key="15">
    <source>
        <dbReference type="ARBA" id="ARBA00023049"/>
    </source>
</evidence>
<dbReference type="FunFam" id="1.10.8.60:FF:000019">
    <property type="entry name" value="AFG3-like AAA ATPase 2"/>
    <property type="match status" value="1"/>
</dbReference>
<feature type="transmembrane region" description="Helical" evidence="20">
    <location>
        <begin position="174"/>
        <end position="192"/>
    </location>
</feature>
<dbReference type="SMART" id="SM00382">
    <property type="entry name" value="AAA"/>
    <property type="match status" value="1"/>
</dbReference>
<feature type="region of interest" description="Disordered" evidence="19">
    <location>
        <begin position="699"/>
        <end position="718"/>
    </location>
</feature>
<evidence type="ECO:0000256" key="4">
    <source>
        <dbReference type="ARBA" id="ARBA00010550"/>
    </source>
</evidence>
<organism evidence="22 23">
    <name type="scientific">Mola mola</name>
    <name type="common">Ocean sunfish</name>
    <name type="synonym">Tetraodon mola</name>
    <dbReference type="NCBI Taxonomy" id="94237"/>
    <lineage>
        <taxon>Eukaryota</taxon>
        <taxon>Metazoa</taxon>
        <taxon>Chordata</taxon>
        <taxon>Craniata</taxon>
        <taxon>Vertebrata</taxon>
        <taxon>Euteleostomi</taxon>
        <taxon>Actinopterygii</taxon>
        <taxon>Neopterygii</taxon>
        <taxon>Teleostei</taxon>
        <taxon>Neoteleostei</taxon>
        <taxon>Acanthomorphata</taxon>
        <taxon>Eupercaria</taxon>
        <taxon>Tetraodontiformes</taxon>
        <taxon>Molidae</taxon>
        <taxon>Mola</taxon>
    </lineage>
</organism>
<dbReference type="Pfam" id="PF06480">
    <property type="entry name" value="FtsH_ext"/>
    <property type="match status" value="1"/>
</dbReference>
<dbReference type="Gene3D" id="1.10.8.60">
    <property type="match status" value="1"/>
</dbReference>
<evidence type="ECO:0000256" key="8">
    <source>
        <dbReference type="ARBA" id="ARBA00022741"/>
    </source>
</evidence>
<dbReference type="GO" id="GO:0008270">
    <property type="term" value="F:zinc ion binding"/>
    <property type="evidence" value="ECO:0007669"/>
    <property type="project" value="InterPro"/>
</dbReference>
<dbReference type="InterPro" id="IPR027417">
    <property type="entry name" value="P-loop_NTPase"/>
</dbReference>
<dbReference type="CDD" id="cd19501">
    <property type="entry name" value="RecA-like_FtsH"/>
    <property type="match status" value="1"/>
</dbReference>
<keyword evidence="16" id="KW-0496">Mitochondrion</keyword>
<evidence type="ECO:0000313" key="22">
    <source>
        <dbReference type="Ensembl" id="ENSMMOP00000021149.1"/>
    </source>
</evidence>
<evidence type="ECO:0000256" key="14">
    <source>
        <dbReference type="ARBA" id="ARBA00022989"/>
    </source>
</evidence>
<comment type="similarity">
    <text evidence="3">In the C-terminal section; belongs to the peptidase M41 family.</text>
</comment>
<keyword evidence="9" id="KW-0999">Mitochondrion inner membrane</keyword>
<dbReference type="GO" id="GO:0004176">
    <property type="term" value="F:ATP-dependent peptidase activity"/>
    <property type="evidence" value="ECO:0007669"/>
    <property type="project" value="InterPro"/>
</dbReference>
<dbReference type="InterPro" id="IPR041569">
    <property type="entry name" value="AAA_lid_3"/>
</dbReference>
<evidence type="ECO:0000256" key="13">
    <source>
        <dbReference type="ARBA" id="ARBA00022946"/>
    </source>
</evidence>
<evidence type="ECO:0000256" key="16">
    <source>
        <dbReference type="ARBA" id="ARBA00023128"/>
    </source>
</evidence>
<keyword evidence="17 20" id="KW-0472">Membrane</keyword>
<dbReference type="NCBIfam" id="TIGR01241">
    <property type="entry name" value="FtsH_fam"/>
    <property type="match status" value="1"/>
</dbReference>
<dbReference type="FunFam" id="3.40.1690.20:FF:000001">
    <property type="entry name" value="AFG3-like AAA ATPase 2"/>
    <property type="match status" value="1"/>
</dbReference>
<dbReference type="GO" id="GO:0005745">
    <property type="term" value="C:m-AAA complex"/>
    <property type="evidence" value="ECO:0007669"/>
    <property type="project" value="TreeGrafter"/>
</dbReference>
<comment type="similarity">
    <text evidence="4">In the N-terminal section; belongs to the AAA ATPase family.</text>
</comment>
<dbReference type="Pfam" id="PF17862">
    <property type="entry name" value="AAA_lid_3"/>
    <property type="match status" value="1"/>
</dbReference>
<evidence type="ECO:0000256" key="2">
    <source>
        <dbReference type="ARBA" id="ARBA00004448"/>
    </source>
</evidence>